<dbReference type="RefSeq" id="XP_020761958.2">
    <property type="nucleotide sequence ID" value="XM_020906299.2"/>
</dbReference>
<evidence type="ECO:0000313" key="3">
    <source>
        <dbReference type="Proteomes" id="UP001652640"/>
    </source>
</evidence>
<reference evidence="4" key="2">
    <citation type="submission" date="2025-08" db="UniProtKB">
        <authorList>
            <consortium name="RefSeq"/>
        </authorList>
    </citation>
    <scope>IDENTIFICATION</scope>
    <source>
        <tissue evidence="4">Tongue muscle</tissue>
    </source>
</reference>
<proteinExistence type="inferred from homology"/>
<accession>A0A6J0YJY0</accession>
<dbReference type="AlphaFoldDB" id="A0A6J0YJY0"/>
<sequence length="540" mass="60734">MERAGRRAAHRPLTGTQKLCEAGAVLKRPALRAQEHEARPEARCRRRAHACAGLPQSLVNDSEPRDSLSGLSLQPVVVGGSMVFCLENEEPCRPQRSSMVHFQASEVQQLLHNKFVVILGDSIQRAVYKDLVLLLQKDSLLTAAQLKAKGELSFEQDQLVAGGQLGELHNGTQYREVRQFCSGSGHHLVRFYFLTRVYSEYLEEVLEELTYGPAPDLVIINSCLWDLSRYGRCSMESYRENLERVFVRMDQVLPDSCLLVWNMAMPLGERVTGGFLLPELQPLAGSLRRDVVEGNFYSATLAGDHCFDVLDLHFHFRHAVRHRHRDGVHWDQHAHRHLSHLLLTHVADAWGVELPKRDYPHDPWIKGWPEPDHLFQGSQGQPSDFGGQPSVFGEQPALPPPSPLLPPMPFPYPLPQPSLPPLFPPLPQEPPFFPGQPFPPCEFFNFNPMEDFSIPPHLGCGPGVNCVPGPLPPPVPSPVPHGQHRGLTVHRGMSRCVHNSPYHVPRMGAPCRQRPRHSDRLIHTYKLVSRRHAHSGTWPG</sequence>
<dbReference type="InParanoid" id="A0A6J0YJY0"/>
<protein>
    <submittedName>
        <fullName evidence="4">PC-esterase domain-containing protein 1A isoform X1</fullName>
    </submittedName>
</protein>
<dbReference type="FunCoup" id="A0A6J0YJY0">
    <property type="interactions" value="1627"/>
</dbReference>
<dbReference type="CDD" id="cd01842">
    <property type="entry name" value="SGNH_hydrolase_like_5"/>
    <property type="match status" value="1"/>
</dbReference>
<evidence type="ECO:0000313" key="4">
    <source>
        <dbReference type="RefSeq" id="XP_020761958.2"/>
    </source>
</evidence>
<reference evidence="3" key="1">
    <citation type="journal article" date="2022" name="J. Hered.">
        <title>A De Novo Chromosome-Level Genome Assembly of the White-Tailed Deer, Odocoileus Virginianus.</title>
        <authorList>
            <person name="London E.W."/>
            <person name="Roca A.L."/>
            <person name="Novakofski J.E."/>
            <person name="Mateus-Pinilla N.E."/>
        </authorList>
    </citation>
    <scope>NUCLEOTIDE SEQUENCE [LARGE SCALE GENOMIC DNA]</scope>
</reference>
<keyword evidence="3" id="KW-1185">Reference proteome</keyword>
<dbReference type="Proteomes" id="UP001652640">
    <property type="component" value="Chromosome 9"/>
</dbReference>
<dbReference type="OrthoDB" id="9975373at2759"/>
<comment type="similarity">
    <text evidence="1">Belongs to the PC-esterase family.</text>
</comment>
<dbReference type="GeneID" id="110145832"/>
<name>A0A6J0YJY0_ODOVR</name>
<evidence type="ECO:0000256" key="2">
    <source>
        <dbReference type="SAM" id="MobiDB-lite"/>
    </source>
</evidence>
<feature type="region of interest" description="Disordered" evidence="2">
    <location>
        <begin position="370"/>
        <end position="395"/>
    </location>
</feature>
<gene>
    <name evidence="4" type="primary">PCED1A</name>
</gene>
<dbReference type="SUPFAM" id="SSF52266">
    <property type="entry name" value="SGNH hydrolase"/>
    <property type="match status" value="1"/>
</dbReference>
<evidence type="ECO:0000256" key="1">
    <source>
        <dbReference type="ARBA" id="ARBA00037957"/>
    </source>
</evidence>
<organism evidence="3 4">
    <name type="scientific">Odocoileus virginianus</name>
    <name type="common">White-tailed deer</name>
    <dbReference type="NCBI Taxonomy" id="9874"/>
    <lineage>
        <taxon>Eukaryota</taxon>
        <taxon>Metazoa</taxon>
        <taxon>Chordata</taxon>
        <taxon>Craniata</taxon>
        <taxon>Vertebrata</taxon>
        <taxon>Euteleostomi</taxon>
        <taxon>Mammalia</taxon>
        <taxon>Eutheria</taxon>
        <taxon>Laurasiatheria</taxon>
        <taxon>Artiodactyla</taxon>
        <taxon>Ruminantia</taxon>
        <taxon>Pecora</taxon>
        <taxon>Cervidae</taxon>
        <taxon>Odocoileinae</taxon>
        <taxon>Odocoileus</taxon>
    </lineage>
</organism>
<dbReference type="PANTHER" id="PTHR14469:SF3">
    <property type="entry name" value="PC-ESTERASE DOMAIN-CONTAINING PROTEIN 1A"/>
    <property type="match status" value="1"/>
</dbReference>
<dbReference type="InterPro" id="IPR059235">
    <property type="entry name" value="Pced1a_dom"/>
</dbReference>
<dbReference type="KEGG" id="ovr:110145832"/>
<dbReference type="PANTHER" id="PTHR14469">
    <property type="entry name" value="SARCOMA ANTIGEN NY-SAR-23"/>
    <property type="match status" value="1"/>
</dbReference>